<organism evidence="6">
    <name type="scientific">Guillardia theta (strain CCMP2712)</name>
    <name type="common">Cryptophyte</name>
    <dbReference type="NCBI Taxonomy" id="905079"/>
    <lineage>
        <taxon>Eukaryota</taxon>
        <taxon>Cryptophyceae</taxon>
        <taxon>Pyrenomonadales</taxon>
        <taxon>Geminigeraceae</taxon>
        <taxon>Guillardia</taxon>
    </lineage>
</organism>
<evidence type="ECO:0000256" key="5">
    <source>
        <dbReference type="SAM" id="MobiDB-lite"/>
    </source>
</evidence>
<dbReference type="RefSeq" id="XP_005821178.1">
    <property type="nucleotide sequence ID" value="XM_005821121.1"/>
</dbReference>
<comment type="subcellular location">
    <subcellularLocation>
        <location evidence="2">Plastid</location>
        <location evidence="2">Chloroplast</location>
    </subcellularLocation>
</comment>
<dbReference type="GeneID" id="17290947"/>
<dbReference type="PaxDb" id="55529-EKX34198"/>
<dbReference type="KEGG" id="gtt:GUITHDRAFT_80753"/>
<keyword evidence="8" id="KW-1185">Reference proteome</keyword>
<reference evidence="8" key="2">
    <citation type="submission" date="2012-11" db="EMBL/GenBank/DDBJ databases">
        <authorList>
            <person name="Kuo A."/>
            <person name="Curtis B.A."/>
            <person name="Tanifuji G."/>
            <person name="Burki F."/>
            <person name="Gruber A."/>
            <person name="Irimia M."/>
            <person name="Maruyama S."/>
            <person name="Arias M.C."/>
            <person name="Ball S.G."/>
            <person name="Gile G.H."/>
            <person name="Hirakawa Y."/>
            <person name="Hopkins J.F."/>
            <person name="Rensing S.A."/>
            <person name="Schmutz J."/>
            <person name="Symeonidi A."/>
            <person name="Elias M."/>
            <person name="Eveleigh R.J."/>
            <person name="Herman E.K."/>
            <person name="Klute M.J."/>
            <person name="Nakayama T."/>
            <person name="Obornik M."/>
            <person name="Reyes-Prieto A."/>
            <person name="Armbrust E.V."/>
            <person name="Aves S.J."/>
            <person name="Beiko R.G."/>
            <person name="Coutinho P."/>
            <person name="Dacks J.B."/>
            <person name="Durnford D.G."/>
            <person name="Fast N.M."/>
            <person name="Green B.R."/>
            <person name="Grisdale C."/>
            <person name="Hempe F."/>
            <person name="Henrissat B."/>
            <person name="Hoppner M.P."/>
            <person name="Ishida K.-I."/>
            <person name="Kim E."/>
            <person name="Koreny L."/>
            <person name="Kroth P.G."/>
            <person name="Liu Y."/>
            <person name="Malik S.-B."/>
            <person name="Maier U.G."/>
            <person name="McRose D."/>
            <person name="Mock T."/>
            <person name="Neilson J.A."/>
            <person name="Onodera N.T."/>
            <person name="Poole A.M."/>
            <person name="Pritham E.J."/>
            <person name="Richards T.A."/>
            <person name="Rocap G."/>
            <person name="Roy S.W."/>
            <person name="Sarai C."/>
            <person name="Schaack S."/>
            <person name="Shirato S."/>
            <person name="Slamovits C.H."/>
            <person name="Spencer D.F."/>
            <person name="Suzuki S."/>
            <person name="Worden A.Z."/>
            <person name="Zauner S."/>
            <person name="Barry K."/>
            <person name="Bell C."/>
            <person name="Bharti A.K."/>
            <person name="Crow J.A."/>
            <person name="Grimwood J."/>
            <person name="Kramer R."/>
            <person name="Lindquist E."/>
            <person name="Lucas S."/>
            <person name="Salamov A."/>
            <person name="McFadden G.I."/>
            <person name="Lane C.E."/>
            <person name="Keeling P.J."/>
            <person name="Gray M.W."/>
            <person name="Grigoriev I.V."/>
            <person name="Archibald J.M."/>
        </authorList>
    </citation>
    <scope>NUCLEOTIDE SEQUENCE</scope>
    <source>
        <strain evidence="8">CCMP2712</strain>
    </source>
</reference>
<dbReference type="STRING" id="905079.L1ID77"/>
<evidence type="ECO:0000256" key="1">
    <source>
        <dbReference type="ARBA" id="ARBA00001933"/>
    </source>
</evidence>
<comment type="similarity">
    <text evidence="3">Belongs to the class-IV pyridoxal-phosphate-dependent aminotransferase family.</text>
</comment>
<dbReference type="Proteomes" id="UP000011087">
    <property type="component" value="Unassembled WGS sequence"/>
</dbReference>
<evidence type="ECO:0000256" key="2">
    <source>
        <dbReference type="ARBA" id="ARBA00004229"/>
    </source>
</evidence>
<name>L1ID77_GUITC</name>
<evidence type="ECO:0000313" key="6">
    <source>
        <dbReference type="EMBL" id="EKX34198.1"/>
    </source>
</evidence>
<dbReference type="GO" id="GO:0008652">
    <property type="term" value="P:amino acid biosynthetic process"/>
    <property type="evidence" value="ECO:0007669"/>
    <property type="project" value="UniProtKB-ARBA"/>
</dbReference>
<dbReference type="FunFam" id="3.30.470.10:FF:000010">
    <property type="entry name" value="Branched-chain-amino-acid aminotransferase-like protein 1"/>
    <property type="match status" value="1"/>
</dbReference>
<dbReference type="EnsemblProtists" id="EKX34198">
    <property type="protein sequence ID" value="EKX34198"/>
    <property type="gene ID" value="GUITHDRAFT_80753"/>
</dbReference>
<dbReference type="GO" id="GO:0003824">
    <property type="term" value="F:catalytic activity"/>
    <property type="evidence" value="ECO:0007669"/>
    <property type="project" value="InterPro"/>
</dbReference>
<dbReference type="Gene3D" id="3.30.470.10">
    <property type="match status" value="1"/>
</dbReference>
<dbReference type="SUPFAM" id="SSF52540">
    <property type="entry name" value="P-loop containing nucleoside triphosphate hydrolases"/>
    <property type="match status" value="1"/>
</dbReference>
<dbReference type="GO" id="GO:0009507">
    <property type="term" value="C:chloroplast"/>
    <property type="evidence" value="ECO:0007669"/>
    <property type="project" value="UniProtKB-SubCell"/>
</dbReference>
<keyword evidence="4" id="KW-0663">Pyridoxal phosphate</keyword>
<dbReference type="OMA" id="FCKHIAK"/>
<evidence type="ECO:0000256" key="4">
    <source>
        <dbReference type="ARBA" id="ARBA00022898"/>
    </source>
</evidence>
<gene>
    <name evidence="6" type="ORF">GUITHDRAFT_80753</name>
</gene>
<feature type="compositionally biased region" description="Gly residues" evidence="5">
    <location>
        <begin position="18"/>
        <end position="28"/>
    </location>
</feature>
<dbReference type="InterPro" id="IPR043132">
    <property type="entry name" value="BCAT-like_C"/>
</dbReference>
<dbReference type="EMBL" id="JH993116">
    <property type="protein sequence ID" value="EKX34198.1"/>
    <property type="molecule type" value="Genomic_DNA"/>
</dbReference>
<dbReference type="FunFam" id="3.20.10.10:FF:000002">
    <property type="entry name" value="D-alanine aminotransferase"/>
    <property type="match status" value="1"/>
</dbReference>
<dbReference type="Pfam" id="PF19798">
    <property type="entry name" value="Sulfotransfer_5"/>
    <property type="match status" value="1"/>
</dbReference>
<dbReference type="Gene3D" id="3.20.10.10">
    <property type="entry name" value="D-amino Acid Aminotransferase, subunit A, domain 2"/>
    <property type="match status" value="1"/>
</dbReference>
<dbReference type="InterPro" id="IPR036038">
    <property type="entry name" value="Aminotransferase-like"/>
</dbReference>
<dbReference type="SUPFAM" id="SSF56752">
    <property type="entry name" value="D-aminoacid aminotransferase-like PLP-dependent enzymes"/>
    <property type="match status" value="1"/>
</dbReference>
<dbReference type="InterPro" id="IPR027417">
    <property type="entry name" value="P-loop_NTPase"/>
</dbReference>
<evidence type="ECO:0000313" key="7">
    <source>
        <dbReference type="EnsemblProtists" id="EKX34198"/>
    </source>
</evidence>
<proteinExistence type="inferred from homology"/>
<dbReference type="AlphaFoldDB" id="L1ID77"/>
<protein>
    <submittedName>
        <fullName evidence="6 7">Uncharacterized protein</fullName>
    </submittedName>
</protein>
<dbReference type="GO" id="GO:0046394">
    <property type="term" value="P:carboxylic acid biosynthetic process"/>
    <property type="evidence" value="ECO:0007669"/>
    <property type="project" value="UniProtKB-ARBA"/>
</dbReference>
<dbReference type="HOGENOM" id="CLU_020844_5_1_1"/>
<reference evidence="7" key="3">
    <citation type="submission" date="2015-06" db="UniProtKB">
        <authorList>
            <consortium name="EnsemblProtists"/>
        </authorList>
    </citation>
    <scope>IDENTIFICATION</scope>
</reference>
<dbReference type="InterPro" id="IPR001544">
    <property type="entry name" value="Aminotrans_IV"/>
</dbReference>
<reference evidence="6 8" key="1">
    <citation type="journal article" date="2012" name="Nature">
        <title>Algal genomes reveal evolutionary mosaicism and the fate of nucleomorphs.</title>
        <authorList>
            <consortium name="DOE Joint Genome Institute"/>
            <person name="Curtis B.A."/>
            <person name="Tanifuji G."/>
            <person name="Burki F."/>
            <person name="Gruber A."/>
            <person name="Irimia M."/>
            <person name="Maruyama S."/>
            <person name="Arias M.C."/>
            <person name="Ball S.G."/>
            <person name="Gile G.H."/>
            <person name="Hirakawa Y."/>
            <person name="Hopkins J.F."/>
            <person name="Kuo A."/>
            <person name="Rensing S.A."/>
            <person name="Schmutz J."/>
            <person name="Symeonidi A."/>
            <person name="Elias M."/>
            <person name="Eveleigh R.J."/>
            <person name="Herman E.K."/>
            <person name="Klute M.J."/>
            <person name="Nakayama T."/>
            <person name="Obornik M."/>
            <person name="Reyes-Prieto A."/>
            <person name="Armbrust E.V."/>
            <person name="Aves S.J."/>
            <person name="Beiko R.G."/>
            <person name="Coutinho P."/>
            <person name="Dacks J.B."/>
            <person name="Durnford D.G."/>
            <person name="Fast N.M."/>
            <person name="Green B.R."/>
            <person name="Grisdale C.J."/>
            <person name="Hempel F."/>
            <person name="Henrissat B."/>
            <person name="Hoppner M.P."/>
            <person name="Ishida K."/>
            <person name="Kim E."/>
            <person name="Koreny L."/>
            <person name="Kroth P.G."/>
            <person name="Liu Y."/>
            <person name="Malik S.B."/>
            <person name="Maier U.G."/>
            <person name="McRose D."/>
            <person name="Mock T."/>
            <person name="Neilson J.A."/>
            <person name="Onodera N.T."/>
            <person name="Poole A.M."/>
            <person name="Pritham E.J."/>
            <person name="Richards T.A."/>
            <person name="Rocap G."/>
            <person name="Roy S.W."/>
            <person name="Sarai C."/>
            <person name="Schaack S."/>
            <person name="Shirato S."/>
            <person name="Slamovits C.H."/>
            <person name="Spencer D.F."/>
            <person name="Suzuki S."/>
            <person name="Worden A.Z."/>
            <person name="Zauner S."/>
            <person name="Barry K."/>
            <person name="Bell C."/>
            <person name="Bharti A.K."/>
            <person name="Crow J.A."/>
            <person name="Grimwood J."/>
            <person name="Kramer R."/>
            <person name="Lindquist E."/>
            <person name="Lucas S."/>
            <person name="Salamov A."/>
            <person name="McFadden G.I."/>
            <person name="Lane C.E."/>
            <person name="Keeling P.J."/>
            <person name="Gray M.W."/>
            <person name="Grigoriev I.V."/>
            <person name="Archibald J.M."/>
        </authorList>
    </citation>
    <scope>NUCLEOTIDE SEQUENCE</scope>
    <source>
        <strain evidence="6 8">CCMP2712</strain>
    </source>
</reference>
<evidence type="ECO:0000313" key="8">
    <source>
        <dbReference type="Proteomes" id="UP000011087"/>
    </source>
</evidence>
<dbReference type="PANTHER" id="PTHR42743">
    <property type="entry name" value="AMINO-ACID AMINOTRANSFERASE"/>
    <property type="match status" value="1"/>
</dbReference>
<dbReference type="InterPro" id="IPR043131">
    <property type="entry name" value="BCAT-like_N"/>
</dbReference>
<comment type="cofactor">
    <cofactor evidence="1">
        <name>pyridoxal 5'-phosphate</name>
        <dbReference type="ChEBI" id="CHEBI:597326"/>
    </cofactor>
</comment>
<dbReference type="InterPro" id="IPR050571">
    <property type="entry name" value="Class-IV_PLP-Dep_Aminotrnsfr"/>
</dbReference>
<dbReference type="Gene3D" id="3.40.50.300">
    <property type="entry name" value="P-loop containing nucleotide triphosphate hydrolases"/>
    <property type="match status" value="1"/>
</dbReference>
<sequence>MWRGRVWWRGSLRRWLSGGAGGAEGAEGAGEKAVKQVRRGRKKASKVSGVSDLVRVNLWSSPRCASTSLMYSFAQRSDTQVVDEPLYAHYLRNIRPDAFRPYREEVLAAQINDGNEVVRRIVMGPLEGKRVLFLKHMAKHFAKIDEDFIFETKNVILIRHPVQVLASWSATLQEANTSYDDMGLSEQLLLVRRLQERNIKPIIISNDNLINRPEGTLRALCSALEIDFDPRMLSWPKGGRPEDGLWGRYWYHNTHASTSFHPVMKTHKHMDISQLSLKLKVEAERAIPEYDQLARLQLKPSPILPDERNRDILVHVGGVLKPREEAKVSVFDSSVQGGDAVWEGLRVYKSVILDFDEHIQRLQDSAHALLFEHVPEKEEIKRAVFETLQANGMRSDTHIRLTLTRGEKVTSGMSPKNNQADSCLIVLAEWKPFMDSSGKKVSGIRPQRLISSSIRRNSPAFLDSKIHHNNLLNNILAKIQANNADVDDALMLDSQGFVSETNATNFFIVRDQVVLTPRPDSCLPGITRGSVIKVARQLGMEVEERNISLAEVYTCDEAFTTGTMSGVLPVSEIDGRAIKTAVGPVTKRLQQEYMKHACSNGIKLPKF</sequence>
<dbReference type="OrthoDB" id="25921at2759"/>
<dbReference type="Pfam" id="PF01063">
    <property type="entry name" value="Aminotran_4"/>
    <property type="match status" value="1"/>
</dbReference>
<dbReference type="PANTHER" id="PTHR42743:SF11">
    <property type="entry name" value="AMINODEOXYCHORISMATE LYASE"/>
    <property type="match status" value="1"/>
</dbReference>
<feature type="region of interest" description="Disordered" evidence="5">
    <location>
        <begin position="18"/>
        <end position="40"/>
    </location>
</feature>
<accession>L1ID77</accession>
<dbReference type="eggNOG" id="KOG0975">
    <property type="taxonomic scope" value="Eukaryota"/>
</dbReference>
<evidence type="ECO:0000256" key="3">
    <source>
        <dbReference type="ARBA" id="ARBA00009320"/>
    </source>
</evidence>